<organism evidence="5 6">
    <name type="scientific">Rugosimonospora africana</name>
    <dbReference type="NCBI Taxonomy" id="556532"/>
    <lineage>
        <taxon>Bacteria</taxon>
        <taxon>Bacillati</taxon>
        <taxon>Actinomycetota</taxon>
        <taxon>Actinomycetes</taxon>
        <taxon>Micromonosporales</taxon>
        <taxon>Micromonosporaceae</taxon>
        <taxon>Rugosimonospora</taxon>
    </lineage>
</organism>
<evidence type="ECO:0000256" key="3">
    <source>
        <dbReference type="ARBA" id="ARBA00023163"/>
    </source>
</evidence>
<dbReference type="RefSeq" id="WP_203917930.1">
    <property type="nucleotide sequence ID" value="NZ_BONZ01000022.1"/>
</dbReference>
<protein>
    <submittedName>
        <fullName evidence="5">LacI family transcriptional regulator</fullName>
    </submittedName>
</protein>
<feature type="domain" description="HTH gntR-type" evidence="4">
    <location>
        <begin position="10"/>
        <end position="78"/>
    </location>
</feature>
<dbReference type="GO" id="GO:0003700">
    <property type="term" value="F:DNA-binding transcription factor activity"/>
    <property type="evidence" value="ECO:0007669"/>
    <property type="project" value="InterPro"/>
</dbReference>
<dbReference type="PROSITE" id="PS50949">
    <property type="entry name" value="HTH_GNTR"/>
    <property type="match status" value="1"/>
</dbReference>
<dbReference type="PANTHER" id="PTHR30146:SF155">
    <property type="entry name" value="ALANINE RACEMASE"/>
    <property type="match status" value="1"/>
</dbReference>
<dbReference type="InterPro" id="IPR046335">
    <property type="entry name" value="LacI/GalR-like_sensor"/>
</dbReference>
<name>A0A8J3VPM6_9ACTN</name>
<dbReference type="GO" id="GO:0000976">
    <property type="term" value="F:transcription cis-regulatory region binding"/>
    <property type="evidence" value="ECO:0007669"/>
    <property type="project" value="TreeGrafter"/>
</dbReference>
<dbReference type="Pfam" id="PF00392">
    <property type="entry name" value="GntR"/>
    <property type="match status" value="1"/>
</dbReference>
<evidence type="ECO:0000256" key="2">
    <source>
        <dbReference type="ARBA" id="ARBA00023125"/>
    </source>
</evidence>
<dbReference type="EMBL" id="BONZ01000022">
    <property type="protein sequence ID" value="GIH14259.1"/>
    <property type="molecule type" value="Genomic_DNA"/>
</dbReference>
<proteinExistence type="predicted"/>
<keyword evidence="2" id="KW-0238">DNA-binding</keyword>
<gene>
    <name evidence="5" type="primary">lacI_4</name>
    <name evidence="5" type="ORF">Raf01_24310</name>
</gene>
<keyword evidence="6" id="KW-1185">Reference proteome</keyword>
<dbReference type="SUPFAM" id="SSF46785">
    <property type="entry name" value="Winged helix' DNA-binding domain"/>
    <property type="match status" value="1"/>
</dbReference>
<evidence type="ECO:0000313" key="5">
    <source>
        <dbReference type="EMBL" id="GIH14259.1"/>
    </source>
</evidence>
<dbReference type="PANTHER" id="PTHR30146">
    <property type="entry name" value="LACI-RELATED TRANSCRIPTIONAL REPRESSOR"/>
    <property type="match status" value="1"/>
</dbReference>
<evidence type="ECO:0000256" key="1">
    <source>
        <dbReference type="ARBA" id="ARBA00023015"/>
    </source>
</evidence>
<keyword evidence="1" id="KW-0805">Transcription regulation</keyword>
<dbReference type="SUPFAM" id="SSF53822">
    <property type="entry name" value="Periplasmic binding protein-like I"/>
    <property type="match status" value="1"/>
</dbReference>
<keyword evidence="3" id="KW-0804">Transcription</keyword>
<dbReference type="CDD" id="cd07377">
    <property type="entry name" value="WHTH_GntR"/>
    <property type="match status" value="1"/>
</dbReference>
<evidence type="ECO:0000259" key="4">
    <source>
        <dbReference type="PROSITE" id="PS50949"/>
    </source>
</evidence>
<dbReference type="Pfam" id="PF13377">
    <property type="entry name" value="Peripla_BP_3"/>
    <property type="match status" value="1"/>
</dbReference>
<reference evidence="5" key="1">
    <citation type="submission" date="2021-01" db="EMBL/GenBank/DDBJ databases">
        <title>Whole genome shotgun sequence of Rugosimonospora africana NBRC 104875.</title>
        <authorList>
            <person name="Komaki H."/>
            <person name="Tamura T."/>
        </authorList>
    </citation>
    <scope>NUCLEOTIDE SEQUENCE</scope>
    <source>
        <strain evidence="5">NBRC 104875</strain>
    </source>
</reference>
<dbReference type="InterPro" id="IPR000524">
    <property type="entry name" value="Tscrpt_reg_HTH_GntR"/>
</dbReference>
<dbReference type="SMART" id="SM00345">
    <property type="entry name" value="HTH_GNTR"/>
    <property type="match status" value="1"/>
</dbReference>
<dbReference type="InterPro" id="IPR036390">
    <property type="entry name" value="WH_DNA-bd_sf"/>
</dbReference>
<dbReference type="Gene3D" id="3.40.50.2300">
    <property type="match status" value="2"/>
</dbReference>
<accession>A0A8J3VPM6</accession>
<comment type="caution">
    <text evidence="5">The sequence shown here is derived from an EMBL/GenBank/DDBJ whole genome shotgun (WGS) entry which is preliminary data.</text>
</comment>
<evidence type="ECO:0000313" key="6">
    <source>
        <dbReference type="Proteomes" id="UP000642748"/>
    </source>
</evidence>
<dbReference type="Proteomes" id="UP000642748">
    <property type="component" value="Unassembled WGS sequence"/>
</dbReference>
<dbReference type="InterPro" id="IPR036388">
    <property type="entry name" value="WH-like_DNA-bd_sf"/>
</dbReference>
<dbReference type="AlphaFoldDB" id="A0A8J3VPM6"/>
<dbReference type="PRINTS" id="PR00035">
    <property type="entry name" value="HTHGNTR"/>
</dbReference>
<sequence>MNTPNPPGRDLKSRRLATHLRDAIRSRAYLPGGKLPTEQEIATAHTVSLTTVRRAMQMLAAEGLVVRRQGAGTFVSEGAAPAGQRGSEVAVGVVVPDTTMYFPRVLKGIEQTLTRAGVRLMLACSHYDVEEDERAVAGLLNAGVAGLLLVPTLIERNDPEAYVARLNRAQVPVVLVERALDPSGPADVSEYVRTDHEAGGYQAVAHLAGLGHRRLGLVLRGGNPTSKQVETGFLKATAELGVEVVDRIAVAPAGWQPGQADPVLRTLVDGGATGLVSLGEREATMLLSAARRAGVGVPERLAIVAYDDDIADLADVPLTAVSPPKYHLGRLAAEVLLRRLAEPDLPRHQVRLRPSIVVRDSCGAKAAGMRAQREPVPVTEPAAVSEPIPASGVIA</sequence>
<dbReference type="Gene3D" id="1.10.10.10">
    <property type="entry name" value="Winged helix-like DNA-binding domain superfamily/Winged helix DNA-binding domain"/>
    <property type="match status" value="1"/>
</dbReference>
<dbReference type="InterPro" id="IPR028082">
    <property type="entry name" value="Peripla_BP_I"/>
</dbReference>